<dbReference type="SUPFAM" id="SSF57716">
    <property type="entry name" value="Glucocorticoid receptor-like (DNA-binding domain)"/>
    <property type="match status" value="1"/>
</dbReference>
<feature type="domain" description="PARP-type" evidence="7">
    <location>
        <begin position="4"/>
        <end position="100"/>
    </location>
</feature>
<keyword evidence="3" id="KW-0863">Zinc-finger</keyword>
<feature type="region of interest" description="Disordered" evidence="6">
    <location>
        <begin position="67"/>
        <end position="264"/>
    </location>
</feature>
<dbReference type="Gene3D" id="3.30.1740.10">
    <property type="entry name" value="Zinc finger, PARP-type"/>
    <property type="match status" value="1"/>
</dbReference>
<evidence type="ECO:0000256" key="1">
    <source>
        <dbReference type="ARBA" id="ARBA00004123"/>
    </source>
</evidence>
<dbReference type="OrthoDB" id="429950at2759"/>
<sequence>MPSYRLEEASTGRAGCQNKECKDAKVKIAKGELRHGTWVDTERIQAFMWRHWGCVTPKLITNINENIESDGDKDFDQLDGFEDLSSENQEKVKRALEQGHVDDDEWKGDVEMNRPGMTGFRKRASKKKGAAAEDDEAEQESPEPKTKKRGRQPAKKEANEAEEAPEPKKPKKGLKGKQSSEENKKQKENEKAGSDDDAAAQTKPKPARRGRPSKEASEAKASAKAPAKATKPPAKRQQKAPANEEEAAPAEEKPKRGRRKKASD</sequence>
<dbReference type="Pfam" id="PF00645">
    <property type="entry name" value="zf-PARP"/>
    <property type="match status" value="1"/>
</dbReference>
<dbReference type="InterPro" id="IPR036957">
    <property type="entry name" value="Znf_PARP_sf"/>
</dbReference>
<proteinExistence type="predicted"/>
<feature type="compositionally biased region" description="Basic residues" evidence="6">
    <location>
        <begin position="120"/>
        <end position="129"/>
    </location>
</feature>
<dbReference type="InterPro" id="IPR001510">
    <property type="entry name" value="Znf_PARP"/>
</dbReference>
<evidence type="ECO:0000313" key="9">
    <source>
        <dbReference type="Proteomes" id="UP000325780"/>
    </source>
</evidence>
<feature type="compositionally biased region" description="Low complexity" evidence="6">
    <location>
        <begin position="219"/>
        <end position="232"/>
    </location>
</feature>
<evidence type="ECO:0000256" key="6">
    <source>
        <dbReference type="SAM" id="MobiDB-lite"/>
    </source>
</evidence>
<keyword evidence="4" id="KW-0862">Zinc</keyword>
<evidence type="ECO:0000256" key="3">
    <source>
        <dbReference type="ARBA" id="ARBA00022771"/>
    </source>
</evidence>
<evidence type="ECO:0000259" key="7">
    <source>
        <dbReference type="PROSITE" id="PS50064"/>
    </source>
</evidence>
<keyword evidence="2" id="KW-0479">Metal-binding</keyword>
<comment type="subcellular location">
    <subcellularLocation>
        <location evidence="1">Nucleus</location>
    </subcellularLocation>
</comment>
<keyword evidence="5" id="KW-0539">Nucleus</keyword>
<evidence type="ECO:0000256" key="4">
    <source>
        <dbReference type="ARBA" id="ARBA00022833"/>
    </source>
</evidence>
<dbReference type="GO" id="GO:0003677">
    <property type="term" value="F:DNA binding"/>
    <property type="evidence" value="ECO:0007669"/>
    <property type="project" value="InterPro"/>
</dbReference>
<feature type="compositionally biased region" description="Basic residues" evidence="6">
    <location>
        <begin position="255"/>
        <end position="264"/>
    </location>
</feature>
<feature type="compositionally biased region" description="Acidic residues" evidence="6">
    <location>
        <begin position="132"/>
        <end position="141"/>
    </location>
</feature>
<dbReference type="AlphaFoldDB" id="A0A5N6TN11"/>
<keyword evidence="8" id="KW-0436">Ligase</keyword>
<gene>
    <name evidence="8" type="ORF">BDV25DRAFT_32454</name>
</gene>
<keyword evidence="9" id="KW-1185">Reference proteome</keyword>
<accession>A0A5N6TN11</accession>
<protein>
    <submittedName>
        <fullName evidence="8">Poly polymerase and DNA-ligase Zn-finger region-domain-containing protein</fullName>
    </submittedName>
</protein>
<dbReference type="GO" id="GO:0016874">
    <property type="term" value="F:ligase activity"/>
    <property type="evidence" value="ECO:0007669"/>
    <property type="project" value="UniProtKB-KW"/>
</dbReference>
<feature type="compositionally biased region" description="Basic and acidic residues" evidence="6">
    <location>
        <begin position="88"/>
        <end position="112"/>
    </location>
</feature>
<dbReference type="EMBL" id="ML742204">
    <property type="protein sequence ID" value="KAE8147499.1"/>
    <property type="molecule type" value="Genomic_DNA"/>
</dbReference>
<name>A0A5N6TN11_ASPAV</name>
<organism evidence="8 9">
    <name type="scientific">Aspergillus avenaceus</name>
    <dbReference type="NCBI Taxonomy" id="36643"/>
    <lineage>
        <taxon>Eukaryota</taxon>
        <taxon>Fungi</taxon>
        <taxon>Dikarya</taxon>
        <taxon>Ascomycota</taxon>
        <taxon>Pezizomycotina</taxon>
        <taxon>Eurotiomycetes</taxon>
        <taxon>Eurotiomycetidae</taxon>
        <taxon>Eurotiales</taxon>
        <taxon>Aspergillaceae</taxon>
        <taxon>Aspergillus</taxon>
        <taxon>Aspergillus subgen. Circumdati</taxon>
    </lineage>
</organism>
<dbReference type="PROSITE" id="PS50064">
    <property type="entry name" value="ZF_PARP_2"/>
    <property type="match status" value="1"/>
</dbReference>
<evidence type="ECO:0000313" key="8">
    <source>
        <dbReference type="EMBL" id="KAE8147499.1"/>
    </source>
</evidence>
<evidence type="ECO:0000256" key="2">
    <source>
        <dbReference type="ARBA" id="ARBA00022723"/>
    </source>
</evidence>
<dbReference type="GO" id="GO:0008270">
    <property type="term" value="F:zinc ion binding"/>
    <property type="evidence" value="ECO:0007669"/>
    <property type="project" value="UniProtKB-KW"/>
</dbReference>
<dbReference type="Proteomes" id="UP000325780">
    <property type="component" value="Unassembled WGS sequence"/>
</dbReference>
<feature type="compositionally biased region" description="Basic and acidic residues" evidence="6">
    <location>
        <begin position="178"/>
        <end position="194"/>
    </location>
</feature>
<dbReference type="GO" id="GO:0005634">
    <property type="term" value="C:nucleus"/>
    <property type="evidence" value="ECO:0007669"/>
    <property type="project" value="UniProtKB-SubCell"/>
</dbReference>
<dbReference type="SMART" id="SM01336">
    <property type="entry name" value="zf-PARP"/>
    <property type="match status" value="1"/>
</dbReference>
<reference evidence="8 9" key="1">
    <citation type="submission" date="2019-04" db="EMBL/GenBank/DDBJ databases">
        <title>Friends and foes A comparative genomics study of 23 Aspergillus species from section Flavi.</title>
        <authorList>
            <consortium name="DOE Joint Genome Institute"/>
            <person name="Kjaerbolling I."/>
            <person name="Vesth T."/>
            <person name="Frisvad J.C."/>
            <person name="Nybo J.L."/>
            <person name="Theobald S."/>
            <person name="Kildgaard S."/>
            <person name="Isbrandt T."/>
            <person name="Kuo A."/>
            <person name="Sato A."/>
            <person name="Lyhne E.K."/>
            <person name="Kogle M.E."/>
            <person name="Wiebenga A."/>
            <person name="Kun R.S."/>
            <person name="Lubbers R.J."/>
            <person name="Makela M.R."/>
            <person name="Barry K."/>
            <person name="Chovatia M."/>
            <person name="Clum A."/>
            <person name="Daum C."/>
            <person name="Haridas S."/>
            <person name="He G."/>
            <person name="LaButti K."/>
            <person name="Lipzen A."/>
            <person name="Mondo S."/>
            <person name="Riley R."/>
            <person name="Salamov A."/>
            <person name="Simmons B.A."/>
            <person name="Magnuson J.K."/>
            <person name="Henrissat B."/>
            <person name="Mortensen U.H."/>
            <person name="Larsen T.O."/>
            <person name="Devries R.P."/>
            <person name="Grigoriev I.V."/>
            <person name="Machida M."/>
            <person name="Baker S.E."/>
            <person name="Andersen M.R."/>
        </authorList>
    </citation>
    <scope>NUCLEOTIDE SEQUENCE [LARGE SCALE GENOMIC DNA]</scope>
    <source>
        <strain evidence="8 9">IBT 18842</strain>
    </source>
</reference>
<evidence type="ECO:0000256" key="5">
    <source>
        <dbReference type="ARBA" id="ARBA00023242"/>
    </source>
</evidence>